<organism evidence="2 3">
    <name type="scientific">Sclerotinia trifoliorum</name>
    <dbReference type="NCBI Taxonomy" id="28548"/>
    <lineage>
        <taxon>Eukaryota</taxon>
        <taxon>Fungi</taxon>
        <taxon>Dikarya</taxon>
        <taxon>Ascomycota</taxon>
        <taxon>Pezizomycotina</taxon>
        <taxon>Leotiomycetes</taxon>
        <taxon>Helotiales</taxon>
        <taxon>Sclerotiniaceae</taxon>
        <taxon>Sclerotinia</taxon>
    </lineage>
</organism>
<dbReference type="AlphaFoldDB" id="A0A8H2ZQ29"/>
<proteinExistence type="predicted"/>
<name>A0A8H2ZQ29_9HELO</name>
<feature type="compositionally biased region" description="Polar residues" evidence="1">
    <location>
        <begin position="260"/>
        <end position="278"/>
    </location>
</feature>
<comment type="caution">
    <text evidence="2">The sequence shown here is derived from an EMBL/GenBank/DDBJ whole genome shotgun (WGS) entry which is preliminary data.</text>
</comment>
<accession>A0A8H2ZQ29</accession>
<evidence type="ECO:0000256" key="1">
    <source>
        <dbReference type="SAM" id="MobiDB-lite"/>
    </source>
</evidence>
<gene>
    <name evidence="2" type="ORF">SCLTRI_LOCUS4253</name>
</gene>
<dbReference type="OrthoDB" id="5126078at2759"/>
<dbReference type="EMBL" id="CAJHIA010000012">
    <property type="protein sequence ID" value="CAD6444461.1"/>
    <property type="molecule type" value="Genomic_DNA"/>
</dbReference>
<keyword evidence="3" id="KW-1185">Reference proteome</keyword>
<evidence type="ECO:0000313" key="3">
    <source>
        <dbReference type="Proteomes" id="UP000624404"/>
    </source>
</evidence>
<reference evidence="2" key="1">
    <citation type="submission" date="2020-10" db="EMBL/GenBank/DDBJ databases">
        <authorList>
            <person name="Kusch S."/>
        </authorList>
    </citation>
    <scope>NUCLEOTIDE SEQUENCE</scope>
    <source>
        <strain evidence="2">SwB9</strain>
    </source>
</reference>
<sequence>MPRSVEFRKHGLILDKASEALYKAAHIAVQKDLELNPKEHETTALMFHLLEMNVFAASDSRYTGTAEYYLDTTKGKQADIVCKRTLRTTGSHLKKLEWQAYRYCQIYFQSVEGRELDHIFAATMVGAHMRIWRCEKDPAFVPQREVEPGKFRAYWTEIATRDVYVEPDANWGRYQDVGLDRNNVYFLRSFAMIKDRPLEPMTTDDQFGENRMKKYFGDKYGNPGCLTSESREVRDLTENMGSLGGSSGANFRLNRNAKSSYTSLKNTPSRVQMETTRNAPYPSPSNRPSESSRATSFSRIQEPIRENRLPRREPIRIAVELQNILNGRRVRMFENRSTGQKYYYSPGDERRR</sequence>
<feature type="region of interest" description="Disordered" evidence="1">
    <location>
        <begin position="260"/>
        <end position="306"/>
    </location>
</feature>
<dbReference type="Proteomes" id="UP000624404">
    <property type="component" value="Unassembled WGS sequence"/>
</dbReference>
<protein>
    <submittedName>
        <fullName evidence="2">5958642b-7227-4070-a86b-3292ac887d73</fullName>
    </submittedName>
</protein>
<evidence type="ECO:0000313" key="2">
    <source>
        <dbReference type="EMBL" id="CAD6444461.1"/>
    </source>
</evidence>